<feature type="compositionally biased region" description="Basic and acidic residues" evidence="1">
    <location>
        <begin position="29"/>
        <end position="41"/>
    </location>
</feature>
<feature type="region of interest" description="Disordered" evidence="1">
    <location>
        <begin position="23"/>
        <end position="73"/>
    </location>
</feature>
<evidence type="ECO:0000256" key="1">
    <source>
        <dbReference type="SAM" id="MobiDB-lite"/>
    </source>
</evidence>
<gene>
    <name evidence="2" type="ORF">L3V18_05715</name>
</gene>
<sequence length="148" mass="15691">MSTPWTTCQREWLRVLGHPVLVLAGGEPGRPEDEVDGKGAGEDAANEASAPPAPPPTPGPRMTVPKPPMKPVVADIPATPAAVAGGVQGRMGDRLYRALLRATARRTPHEGEALLQTIAFDLDALRADPARKRALWSQLRAARKAGRA</sequence>
<dbReference type="EMBL" id="JAKJPO010000003">
    <property type="protein sequence ID" value="MCF7221287.1"/>
    <property type="molecule type" value="Genomic_DNA"/>
</dbReference>
<dbReference type="Proteomes" id="UP001430796">
    <property type="component" value="Unassembled WGS sequence"/>
</dbReference>
<evidence type="ECO:0000313" key="3">
    <source>
        <dbReference type="Proteomes" id="UP001430796"/>
    </source>
</evidence>
<evidence type="ECO:0000313" key="2">
    <source>
        <dbReference type="EMBL" id="MCF7221287.1"/>
    </source>
</evidence>
<feature type="compositionally biased region" description="Pro residues" evidence="1">
    <location>
        <begin position="51"/>
        <end position="70"/>
    </location>
</feature>
<reference evidence="3" key="1">
    <citation type="submission" date="2022-01" db="EMBL/GenBank/DDBJ databases">
        <title>Lysobacter chinensis sp. nov., a bacterium isolated from cow dung compost.</title>
        <authorList>
            <person name="Zhou L.Y."/>
        </authorList>
    </citation>
    <scope>NUCLEOTIDE SEQUENCE [LARGE SCALE GENOMIC DNA]</scope>
    <source>
        <strain evidence="3">TLK-CK17</strain>
    </source>
</reference>
<reference evidence="2 3" key="2">
    <citation type="submission" date="2022-01" db="EMBL/GenBank/DDBJ databases">
        <title>Lysobacter chinensis sp. nov., a bacterium isolated from cow dung compost.</title>
        <authorList>
            <person name="Liu Y."/>
        </authorList>
    </citation>
    <scope>NUCLEOTIDE SEQUENCE [LARGE SCALE GENOMIC DNA]</scope>
    <source>
        <strain evidence="2 3">TLK-CK17</strain>
    </source>
</reference>
<dbReference type="RefSeq" id="WP_237053732.1">
    <property type="nucleotide sequence ID" value="NZ_JAKJPO010000003.1"/>
</dbReference>
<name>A0ABS9HT75_9GAMM</name>
<organism evidence="2 3">
    <name type="scientific">Marilutibacter chinensis</name>
    <dbReference type="NCBI Taxonomy" id="2912247"/>
    <lineage>
        <taxon>Bacteria</taxon>
        <taxon>Pseudomonadati</taxon>
        <taxon>Pseudomonadota</taxon>
        <taxon>Gammaproteobacteria</taxon>
        <taxon>Lysobacterales</taxon>
        <taxon>Lysobacteraceae</taxon>
        <taxon>Marilutibacter</taxon>
    </lineage>
</organism>
<reference evidence="2 3" key="3">
    <citation type="submission" date="2022-01" db="EMBL/GenBank/DDBJ databases">
        <authorList>
            <person name="Zhou L.Y."/>
        </authorList>
    </citation>
    <scope>NUCLEOTIDE SEQUENCE [LARGE SCALE GENOMIC DNA]</scope>
    <source>
        <strain evidence="2 3">TLK-CK17</strain>
    </source>
</reference>
<accession>A0ABS9HT75</accession>
<comment type="caution">
    <text evidence="2">The sequence shown here is derived from an EMBL/GenBank/DDBJ whole genome shotgun (WGS) entry which is preliminary data.</text>
</comment>
<protein>
    <submittedName>
        <fullName evidence="2">Uncharacterized protein</fullName>
    </submittedName>
</protein>
<keyword evidence="3" id="KW-1185">Reference proteome</keyword>
<proteinExistence type="predicted"/>